<organism evidence="1 2">
    <name type="scientific">Streptomyces genisteinicus</name>
    <dbReference type="NCBI Taxonomy" id="2768068"/>
    <lineage>
        <taxon>Bacteria</taxon>
        <taxon>Bacillati</taxon>
        <taxon>Actinomycetota</taxon>
        <taxon>Actinomycetes</taxon>
        <taxon>Kitasatosporales</taxon>
        <taxon>Streptomycetaceae</taxon>
        <taxon>Streptomyces</taxon>
    </lineage>
</organism>
<dbReference type="PANTHER" id="PTHR35868">
    <property type="entry name" value="DUF2804 DOMAIN-CONTAINING PROTEIN-RELATED"/>
    <property type="match status" value="1"/>
</dbReference>
<evidence type="ECO:0000313" key="2">
    <source>
        <dbReference type="Proteomes" id="UP000516230"/>
    </source>
</evidence>
<gene>
    <name evidence="1" type="ORF">IAG43_27680</name>
</gene>
<dbReference type="Proteomes" id="UP000516230">
    <property type="component" value="Chromosome"/>
</dbReference>
<keyword evidence="2" id="KW-1185">Reference proteome</keyword>
<evidence type="ECO:0000313" key="1">
    <source>
        <dbReference type="EMBL" id="QNP66339.1"/>
    </source>
</evidence>
<dbReference type="InterPro" id="IPR021243">
    <property type="entry name" value="DUF2804"/>
</dbReference>
<reference evidence="1 2" key="1">
    <citation type="submission" date="2020-08" db="EMBL/GenBank/DDBJ databases">
        <title>A novel species.</title>
        <authorList>
            <person name="Gao J."/>
        </authorList>
    </citation>
    <scope>NUCLEOTIDE SEQUENCE [LARGE SCALE GENOMIC DNA]</scope>
    <source>
        <strain evidence="1 2">CRPJ-33</strain>
    </source>
</reference>
<name>A0A7H0I0M3_9ACTN</name>
<dbReference type="Pfam" id="PF10974">
    <property type="entry name" value="DUF2804"/>
    <property type="match status" value="1"/>
</dbReference>
<dbReference type="RefSeq" id="WP_187743398.1">
    <property type="nucleotide sequence ID" value="NZ_CP060825.1"/>
</dbReference>
<accession>A0A7H0I0M3</accession>
<dbReference type="PANTHER" id="PTHR35868:SF3">
    <property type="entry name" value="DUF2804 DOMAIN-CONTAINING PROTEIN"/>
    <property type="match status" value="1"/>
</dbReference>
<dbReference type="EMBL" id="CP060825">
    <property type="protein sequence ID" value="QNP66339.1"/>
    <property type="molecule type" value="Genomic_DNA"/>
</dbReference>
<protein>
    <submittedName>
        <fullName evidence="1">DUF2804 domain-containing protein</fullName>
    </submittedName>
</protein>
<sequence length="349" mass="38784">MTTDEREITAPVDLCRADGRLEPEAVGWSRRPLHRSRIPGWGRTKRWEYWCVTTPTHLVALTVSDLDFLALNTVYVLEFGPDGREFERTAIVPGGPGTALPDAVAGAPGCAPVVVGPERPVRGQVRVEIRSEGTGTRLRARCLAPDDRLPVEVDLLVGMDEGHETLSVVVPWSERRFQYTSKQTARPASGTVRIGSRVLEFGDDAWGTLDHGRGRWPRSVEWNWGAASGRTDGRTVGLQFGGRWTRGTGSTENALCVDGRLSKIGEELEWDWSPEDHLAPWRVRTPDGDAVDLVFTPFHNRSVRTEAVLLANRTDQCFGHWSGTVRTDDGERIGVDGLLGWAEDVRMRW</sequence>
<dbReference type="AlphaFoldDB" id="A0A7H0I0M3"/>
<proteinExistence type="predicted"/>
<dbReference type="KEGG" id="sgj:IAG43_27680"/>